<comment type="caution">
    <text evidence="3">The sequence shown here is derived from an EMBL/GenBank/DDBJ whole genome shotgun (WGS) entry which is preliminary data.</text>
</comment>
<evidence type="ECO:0000313" key="4">
    <source>
        <dbReference type="Proteomes" id="UP000789405"/>
    </source>
</evidence>
<keyword evidence="4" id="KW-1185">Reference proteome</keyword>
<evidence type="ECO:0000313" key="3">
    <source>
        <dbReference type="EMBL" id="CAG8628042.1"/>
    </source>
</evidence>
<dbReference type="Pfam" id="PF12254">
    <property type="entry name" value="DNA_pol_alpha_N"/>
    <property type="match status" value="1"/>
</dbReference>
<dbReference type="InterPro" id="IPR024647">
    <property type="entry name" value="DNA_pol_a_cat_su_N"/>
</dbReference>
<gene>
    <name evidence="3" type="ORF">DERYTH_LOCUS8999</name>
</gene>
<sequence length="132" mass="15427">RKRRATGRDLSGVFEKIRRLRETGGSRAQEYEIQEPEPIYIEVDEDEYQEHLKEREQDNFIEDDDGKANSFAEDDLGKAYSDESDYDDRSMDGKRKKFKELEDVAEVRPNARLNSFFQRAAATQNSKPKISD</sequence>
<reference evidence="3" key="1">
    <citation type="submission" date="2021-06" db="EMBL/GenBank/DDBJ databases">
        <authorList>
            <person name="Kallberg Y."/>
            <person name="Tangrot J."/>
            <person name="Rosling A."/>
        </authorList>
    </citation>
    <scope>NUCLEOTIDE SEQUENCE</scope>
    <source>
        <strain evidence="3">MA453B</strain>
    </source>
</reference>
<protein>
    <submittedName>
        <fullName evidence="3">15155_t:CDS:1</fullName>
    </submittedName>
</protein>
<evidence type="ECO:0000259" key="2">
    <source>
        <dbReference type="Pfam" id="PF12254"/>
    </source>
</evidence>
<dbReference type="EMBL" id="CAJVPY010004788">
    <property type="protein sequence ID" value="CAG8628042.1"/>
    <property type="molecule type" value="Genomic_DNA"/>
</dbReference>
<dbReference type="Proteomes" id="UP000789405">
    <property type="component" value="Unassembled WGS sequence"/>
</dbReference>
<feature type="non-terminal residue" evidence="3">
    <location>
        <position position="1"/>
    </location>
</feature>
<feature type="domain" description="DNA polymerase alpha catalytic subunit N-terminal" evidence="2">
    <location>
        <begin position="15"/>
        <end position="67"/>
    </location>
</feature>
<feature type="compositionally biased region" description="Basic and acidic residues" evidence="1">
    <location>
        <begin position="75"/>
        <end position="91"/>
    </location>
</feature>
<proteinExistence type="predicted"/>
<dbReference type="AlphaFoldDB" id="A0A9N9GUT5"/>
<name>A0A9N9GUT5_9GLOM</name>
<organism evidence="3 4">
    <name type="scientific">Dentiscutata erythropus</name>
    <dbReference type="NCBI Taxonomy" id="1348616"/>
    <lineage>
        <taxon>Eukaryota</taxon>
        <taxon>Fungi</taxon>
        <taxon>Fungi incertae sedis</taxon>
        <taxon>Mucoromycota</taxon>
        <taxon>Glomeromycotina</taxon>
        <taxon>Glomeromycetes</taxon>
        <taxon>Diversisporales</taxon>
        <taxon>Gigasporaceae</taxon>
        <taxon>Dentiscutata</taxon>
    </lineage>
</organism>
<evidence type="ECO:0000256" key="1">
    <source>
        <dbReference type="SAM" id="MobiDB-lite"/>
    </source>
</evidence>
<accession>A0A9N9GUT5</accession>
<feature type="region of interest" description="Disordered" evidence="1">
    <location>
        <begin position="52"/>
        <end position="91"/>
    </location>
</feature>
<dbReference type="OrthoDB" id="10467142at2759"/>